<dbReference type="InterPro" id="IPR000639">
    <property type="entry name" value="Epox_hydrolase-like"/>
</dbReference>
<dbReference type="Proteomes" id="UP000037822">
    <property type="component" value="Unassembled WGS sequence"/>
</dbReference>
<sequence length="324" mass="35807">MTHPTRRGVLAAAAIIGTPIMSLPEAAAAPAAVTAVKVLSKTVKVNGLDIAYREAGPKDGPVVLLLHGFPSSSHMFRNLIPQLASTYRVIAPDYPGFGDSSAPSLREFPYTFAALADIVDGFTDAVGAKSYVVFMQDYGGPIGFRLAIKHPDKVKALIIQNAVANVEGWNPDVVKQFAPFWQKRNSETEAPVRAMLKPETTKFQYVHGSTRAERLSPDAWTHDQANLDRPGNAELQVEMLFNYQDNVAQYPAWQEYLKQKQPKTLIVWGKNDPFFRLEGVEFFMAQLPKAEVHLYDAGHFALETHLDEIASASLDFLNRLPKGN</sequence>
<dbReference type="SUPFAM" id="SSF53474">
    <property type="entry name" value="alpha/beta-Hydrolases"/>
    <property type="match status" value="1"/>
</dbReference>
<dbReference type="PRINTS" id="PR00111">
    <property type="entry name" value="ABHYDROLASE"/>
</dbReference>
<dbReference type="PANTHER" id="PTHR42977">
    <property type="entry name" value="HYDROLASE-RELATED"/>
    <property type="match status" value="1"/>
</dbReference>
<dbReference type="GO" id="GO:0004301">
    <property type="term" value="F:epoxide hydrolase activity"/>
    <property type="evidence" value="ECO:0007669"/>
    <property type="project" value="TreeGrafter"/>
</dbReference>
<evidence type="ECO:0000313" key="2">
    <source>
        <dbReference type="EMBL" id="KPH80975.1"/>
    </source>
</evidence>
<feature type="domain" description="AB hydrolase-1" evidence="1">
    <location>
        <begin position="61"/>
        <end position="305"/>
    </location>
</feature>
<dbReference type="AlphaFoldDB" id="A0A0N0MCC9"/>
<keyword evidence="3" id="KW-1185">Reference proteome</keyword>
<accession>A0A0N0MCC9</accession>
<dbReference type="PRINTS" id="PR00412">
    <property type="entry name" value="EPOXHYDRLASE"/>
</dbReference>
<dbReference type="InterPro" id="IPR029058">
    <property type="entry name" value="AB_hydrolase_fold"/>
</dbReference>
<reference evidence="2 3" key="1">
    <citation type="submission" date="2015-07" db="EMBL/GenBank/DDBJ databases">
        <title>Whole genome sequencing of Bosea vaviloviae isolated from cave pool.</title>
        <authorList>
            <person name="Tan N.E.H."/>
            <person name="Lee Y.P."/>
            <person name="Gan H.M."/>
            <person name="Barton H."/>
            <person name="Savka M.A."/>
        </authorList>
    </citation>
    <scope>NUCLEOTIDE SEQUENCE [LARGE SCALE GENOMIC DNA]</scope>
    <source>
        <strain evidence="2 3">SD260</strain>
    </source>
</reference>
<evidence type="ECO:0000313" key="3">
    <source>
        <dbReference type="Proteomes" id="UP000037822"/>
    </source>
</evidence>
<dbReference type="EMBL" id="LGSZ01000032">
    <property type="protein sequence ID" value="KPH80975.1"/>
    <property type="molecule type" value="Genomic_DNA"/>
</dbReference>
<dbReference type="InterPro" id="IPR051340">
    <property type="entry name" value="Haloalkane_dehalogenase"/>
</dbReference>
<name>A0A0N0MCC9_9HYPH</name>
<dbReference type="InterPro" id="IPR006311">
    <property type="entry name" value="TAT_signal"/>
</dbReference>
<dbReference type="PROSITE" id="PS51318">
    <property type="entry name" value="TAT"/>
    <property type="match status" value="1"/>
</dbReference>
<organism evidence="2 3">
    <name type="scientific">Bosea vaviloviae</name>
    <dbReference type="NCBI Taxonomy" id="1526658"/>
    <lineage>
        <taxon>Bacteria</taxon>
        <taxon>Pseudomonadati</taxon>
        <taxon>Pseudomonadota</taxon>
        <taxon>Alphaproteobacteria</taxon>
        <taxon>Hyphomicrobiales</taxon>
        <taxon>Boseaceae</taxon>
        <taxon>Bosea</taxon>
    </lineage>
</organism>
<dbReference type="PATRIC" id="fig|1526658.3.peg.647"/>
<dbReference type="Pfam" id="PF00561">
    <property type="entry name" value="Abhydrolase_1"/>
    <property type="match status" value="1"/>
</dbReference>
<dbReference type="Gene3D" id="3.40.50.1820">
    <property type="entry name" value="alpha/beta hydrolase"/>
    <property type="match status" value="1"/>
</dbReference>
<proteinExistence type="predicted"/>
<protein>
    <recommendedName>
        <fullName evidence="1">AB hydrolase-1 domain-containing protein</fullName>
    </recommendedName>
</protein>
<dbReference type="InterPro" id="IPR000073">
    <property type="entry name" value="AB_hydrolase_1"/>
</dbReference>
<evidence type="ECO:0000259" key="1">
    <source>
        <dbReference type="Pfam" id="PF00561"/>
    </source>
</evidence>
<comment type="caution">
    <text evidence="2">The sequence shown here is derived from an EMBL/GenBank/DDBJ whole genome shotgun (WGS) entry which is preliminary data.</text>
</comment>
<dbReference type="OrthoDB" id="9799612at2"/>
<dbReference type="PANTHER" id="PTHR42977:SF1">
    <property type="entry name" value="BLR6576 PROTEIN"/>
    <property type="match status" value="1"/>
</dbReference>
<gene>
    <name evidence="2" type="ORF">AE618_09920</name>
</gene>